<keyword evidence="4" id="KW-1185">Reference proteome</keyword>
<accession>A0ABD6EKF4</accession>
<evidence type="ECO:0000256" key="2">
    <source>
        <dbReference type="ARBA" id="ARBA00022801"/>
    </source>
</evidence>
<dbReference type="Gene3D" id="3.40.50.1820">
    <property type="entry name" value="alpha/beta hydrolase"/>
    <property type="match status" value="1"/>
</dbReference>
<dbReference type="EMBL" id="JBGFUD010003363">
    <property type="protein sequence ID" value="MFH4978639.1"/>
    <property type="molecule type" value="Genomic_DNA"/>
</dbReference>
<name>A0ABD6EKF4_9BILA</name>
<comment type="caution">
    <text evidence="3">The sequence shown here is derived from an EMBL/GenBank/DDBJ whole genome shotgun (WGS) entry which is preliminary data.</text>
</comment>
<keyword evidence="2" id="KW-0378">Hydrolase</keyword>
<sequence length="139" mass="16654">MPSQLRRDNDHYTWRIDLTKTEPYWIDWFKGCSQQFLRCHAQKVLILAGADRLDKDLMVAQMQGKFQYTILPKVGHVIQEDSPASMAETLARFVERFKLTRMLFSFRDVWFRKAICHDFEKSLLQVLFRPFTSVFRFVQ</sequence>
<dbReference type="InterPro" id="IPR029058">
    <property type="entry name" value="AB_hydrolase_fold"/>
</dbReference>
<dbReference type="Proteomes" id="UP001608902">
    <property type="component" value="Unassembled WGS sequence"/>
</dbReference>
<evidence type="ECO:0000313" key="3">
    <source>
        <dbReference type="EMBL" id="MFH4978639.1"/>
    </source>
</evidence>
<protein>
    <recommendedName>
        <fullName evidence="5">Protein phosphatase methylesterase-1</fullName>
    </recommendedName>
</protein>
<proteinExistence type="predicted"/>
<dbReference type="SUPFAM" id="SSF53474">
    <property type="entry name" value="alpha/beta-Hydrolases"/>
    <property type="match status" value="1"/>
</dbReference>
<organism evidence="3 4">
    <name type="scientific">Gnathostoma spinigerum</name>
    <dbReference type="NCBI Taxonomy" id="75299"/>
    <lineage>
        <taxon>Eukaryota</taxon>
        <taxon>Metazoa</taxon>
        <taxon>Ecdysozoa</taxon>
        <taxon>Nematoda</taxon>
        <taxon>Chromadorea</taxon>
        <taxon>Rhabditida</taxon>
        <taxon>Spirurina</taxon>
        <taxon>Gnathostomatomorpha</taxon>
        <taxon>Gnathostomatoidea</taxon>
        <taxon>Gnathostomatidae</taxon>
        <taxon>Gnathostoma</taxon>
    </lineage>
</organism>
<evidence type="ECO:0000256" key="1">
    <source>
        <dbReference type="ARBA" id="ARBA00022487"/>
    </source>
</evidence>
<keyword evidence="1" id="KW-0719">Serine esterase</keyword>
<gene>
    <name evidence="3" type="ORF">AB6A40_005348</name>
</gene>
<dbReference type="GO" id="GO:0052689">
    <property type="term" value="F:carboxylic ester hydrolase activity"/>
    <property type="evidence" value="ECO:0007669"/>
    <property type="project" value="UniProtKB-KW"/>
</dbReference>
<dbReference type="PANTHER" id="PTHR14189:SF0">
    <property type="entry name" value="PROTEIN PHOSPHATASE METHYLESTERASE 1"/>
    <property type="match status" value="1"/>
</dbReference>
<dbReference type="InterPro" id="IPR016812">
    <property type="entry name" value="PPase_methylesterase_euk"/>
</dbReference>
<evidence type="ECO:0008006" key="5">
    <source>
        <dbReference type="Google" id="ProtNLM"/>
    </source>
</evidence>
<dbReference type="PANTHER" id="PTHR14189">
    <property type="entry name" value="PROTEIN PHOSPHATASE METHYLESTERASE-1 RELATED"/>
    <property type="match status" value="1"/>
</dbReference>
<reference evidence="3 4" key="1">
    <citation type="submission" date="2024-08" db="EMBL/GenBank/DDBJ databases">
        <title>Gnathostoma spinigerum genome.</title>
        <authorList>
            <person name="Gonzalez-Bertolin B."/>
            <person name="Monzon S."/>
            <person name="Zaballos A."/>
            <person name="Jimenez P."/>
            <person name="Dekumyoy P."/>
            <person name="Varona S."/>
            <person name="Cuesta I."/>
            <person name="Sumanam S."/>
            <person name="Adisakwattana P."/>
            <person name="Gasser R.B."/>
            <person name="Hernandez-Gonzalez A."/>
            <person name="Young N.D."/>
            <person name="Perteguer M.J."/>
        </authorList>
    </citation>
    <scope>NUCLEOTIDE SEQUENCE [LARGE SCALE GENOMIC DNA]</scope>
    <source>
        <strain evidence="3">AL3</strain>
        <tissue evidence="3">Liver</tissue>
    </source>
</reference>
<dbReference type="AlphaFoldDB" id="A0ABD6EKF4"/>
<evidence type="ECO:0000313" key="4">
    <source>
        <dbReference type="Proteomes" id="UP001608902"/>
    </source>
</evidence>